<feature type="binding site" evidence="10">
    <location>
        <position position="181"/>
    </location>
    <ligand>
        <name>Mg(2+)</name>
        <dbReference type="ChEBI" id="CHEBI:18420"/>
    </ligand>
</feature>
<evidence type="ECO:0000256" key="1">
    <source>
        <dbReference type="ARBA" id="ARBA00004980"/>
    </source>
</evidence>
<dbReference type="NCBIfam" id="NF003933">
    <property type="entry name" value="PRK05444.2-2"/>
    <property type="match status" value="1"/>
</dbReference>
<dbReference type="GO" id="GO:0009228">
    <property type="term" value="P:thiamine biosynthetic process"/>
    <property type="evidence" value="ECO:0007669"/>
    <property type="project" value="UniProtKB-UniRule"/>
</dbReference>
<dbReference type="UniPathway" id="UPA00064">
    <property type="reaction ID" value="UER00091"/>
</dbReference>
<name>R4Z7S3_9ACTN</name>
<dbReference type="CDD" id="cd02007">
    <property type="entry name" value="TPP_DXS"/>
    <property type="match status" value="1"/>
</dbReference>
<feature type="binding site" evidence="10">
    <location>
        <position position="362"/>
    </location>
    <ligand>
        <name>thiamine diphosphate</name>
        <dbReference type="ChEBI" id="CHEBI:58937"/>
    </ligand>
</feature>
<dbReference type="Proteomes" id="UP000018291">
    <property type="component" value="Unassembled WGS sequence"/>
</dbReference>
<dbReference type="OrthoDB" id="9803371at2"/>
<dbReference type="GO" id="GO:0005829">
    <property type="term" value="C:cytosol"/>
    <property type="evidence" value="ECO:0007669"/>
    <property type="project" value="TreeGrafter"/>
</dbReference>
<comment type="catalytic activity">
    <reaction evidence="10">
        <text>D-glyceraldehyde 3-phosphate + pyruvate + H(+) = 1-deoxy-D-xylulose 5-phosphate + CO2</text>
        <dbReference type="Rhea" id="RHEA:12605"/>
        <dbReference type="ChEBI" id="CHEBI:15361"/>
        <dbReference type="ChEBI" id="CHEBI:15378"/>
        <dbReference type="ChEBI" id="CHEBI:16526"/>
        <dbReference type="ChEBI" id="CHEBI:57792"/>
        <dbReference type="ChEBI" id="CHEBI:59776"/>
        <dbReference type="EC" id="2.2.1.7"/>
    </reaction>
</comment>
<dbReference type="STRING" id="1229780.BN381_90078"/>
<comment type="function">
    <text evidence="10">Catalyzes the acyloin condensation reaction between C atoms 2 and 3 of pyruvate and glyceraldehyde 3-phosphate to yield 1-deoxy-D-xylulose-5-phosphate (DXP).</text>
</comment>
<keyword evidence="6 10" id="KW-0460">Magnesium</keyword>
<feature type="binding site" evidence="10">
    <location>
        <position position="152"/>
    </location>
    <ligand>
        <name>Mg(2+)</name>
        <dbReference type="ChEBI" id="CHEBI:18420"/>
    </ligand>
</feature>
<dbReference type="Pfam" id="PF13292">
    <property type="entry name" value="DXP_synthase_N"/>
    <property type="match status" value="1"/>
</dbReference>
<keyword evidence="8 10" id="KW-0786">Thiamine pyrophosphate</keyword>
<comment type="cofactor">
    <cofactor evidence="10">
        <name>Mg(2+)</name>
        <dbReference type="ChEBI" id="CHEBI:18420"/>
    </cofactor>
    <text evidence="10">Binds 1 Mg(2+) ion per subunit.</text>
</comment>
<dbReference type="CDD" id="cd07033">
    <property type="entry name" value="TPP_PYR_DXS_TK_like"/>
    <property type="match status" value="1"/>
</dbReference>
<dbReference type="AlphaFoldDB" id="R4Z7S3"/>
<dbReference type="EMBL" id="CANL01000087">
    <property type="protein sequence ID" value="CCM66007.1"/>
    <property type="molecule type" value="Genomic_DNA"/>
</dbReference>
<proteinExistence type="inferred from homology"/>
<dbReference type="GO" id="GO:0000287">
    <property type="term" value="F:magnesium ion binding"/>
    <property type="evidence" value="ECO:0007669"/>
    <property type="project" value="UniProtKB-UniRule"/>
</dbReference>
<dbReference type="InterPro" id="IPR033248">
    <property type="entry name" value="Transketolase_C"/>
</dbReference>
<comment type="caution">
    <text evidence="12">The sequence shown here is derived from an EMBL/GenBank/DDBJ whole genome shotgun (WGS) entry which is preliminary data.</text>
</comment>
<evidence type="ECO:0000313" key="12">
    <source>
        <dbReference type="EMBL" id="CCM66007.1"/>
    </source>
</evidence>
<reference evidence="12 13" key="1">
    <citation type="journal article" date="2013" name="ISME J.">
        <title>Metabolic model for the filamentous 'Candidatus Microthrix parvicella' based on genomic and metagenomic analyses.</title>
        <authorList>
            <person name="Jon McIlroy S."/>
            <person name="Kristiansen R."/>
            <person name="Albertsen M."/>
            <person name="Michael Karst S."/>
            <person name="Rossetti S."/>
            <person name="Lund Nielsen J."/>
            <person name="Tandoi V."/>
            <person name="James Seviour R."/>
            <person name="Nielsen P.H."/>
        </authorList>
    </citation>
    <scope>NUCLEOTIDE SEQUENCE [LARGE SCALE GENOMIC DNA]</scope>
    <source>
        <strain evidence="12 13">RN1</strain>
    </source>
</reference>
<comment type="pathway">
    <text evidence="1 10">Metabolic intermediate biosynthesis; 1-deoxy-D-xylulose 5-phosphate biosynthesis; 1-deoxy-D-xylulose 5-phosphate from D-glyceraldehyde 3-phosphate and pyruvate: step 1/1.</text>
</comment>
<dbReference type="GO" id="GO:0016114">
    <property type="term" value="P:terpenoid biosynthetic process"/>
    <property type="evidence" value="ECO:0007669"/>
    <property type="project" value="UniProtKB-UniRule"/>
</dbReference>
<dbReference type="eggNOG" id="COG1154">
    <property type="taxonomic scope" value="Bacteria"/>
</dbReference>
<dbReference type="SUPFAM" id="SSF52518">
    <property type="entry name" value="Thiamin diphosphate-binding fold (THDP-binding)"/>
    <property type="match status" value="2"/>
</dbReference>
<gene>
    <name evidence="10 12" type="primary">dxs</name>
    <name evidence="12" type="ORF">BN381_90078</name>
</gene>
<comment type="cofactor">
    <cofactor evidence="10">
        <name>thiamine diphosphate</name>
        <dbReference type="ChEBI" id="CHEBI:58937"/>
    </cofactor>
    <text evidence="10">Binds 1 thiamine pyrophosphate per subunit.</text>
</comment>
<comment type="subunit">
    <text evidence="3 10">Homodimer.</text>
</comment>
<dbReference type="InterPro" id="IPR005477">
    <property type="entry name" value="Dxylulose-5-P_synthase"/>
</dbReference>
<dbReference type="PANTHER" id="PTHR43322">
    <property type="entry name" value="1-D-DEOXYXYLULOSE 5-PHOSPHATE SYNTHASE-RELATED"/>
    <property type="match status" value="1"/>
</dbReference>
<accession>R4Z7S3</accession>
<evidence type="ECO:0000256" key="3">
    <source>
        <dbReference type="ARBA" id="ARBA00011738"/>
    </source>
</evidence>
<evidence type="ECO:0000256" key="6">
    <source>
        <dbReference type="ARBA" id="ARBA00022842"/>
    </source>
</evidence>
<keyword evidence="13" id="KW-1185">Reference proteome</keyword>
<feature type="binding site" evidence="10">
    <location>
        <position position="181"/>
    </location>
    <ligand>
        <name>thiamine diphosphate</name>
        <dbReference type="ChEBI" id="CHEBI:58937"/>
    </ligand>
</feature>
<keyword evidence="4 10" id="KW-0808">Transferase</keyword>
<dbReference type="GO" id="GO:0030976">
    <property type="term" value="F:thiamine pyrophosphate binding"/>
    <property type="evidence" value="ECO:0007669"/>
    <property type="project" value="UniProtKB-UniRule"/>
</dbReference>
<feature type="binding site" evidence="10">
    <location>
        <position position="79"/>
    </location>
    <ligand>
        <name>thiamine diphosphate</name>
        <dbReference type="ChEBI" id="CHEBI:58937"/>
    </ligand>
</feature>
<evidence type="ECO:0000256" key="10">
    <source>
        <dbReference type="HAMAP-Rule" id="MF_00315"/>
    </source>
</evidence>
<evidence type="ECO:0000313" key="13">
    <source>
        <dbReference type="Proteomes" id="UP000018291"/>
    </source>
</evidence>
<dbReference type="NCBIfam" id="TIGR00204">
    <property type="entry name" value="dxs"/>
    <property type="match status" value="1"/>
</dbReference>
<dbReference type="InterPro" id="IPR029061">
    <property type="entry name" value="THDP-binding"/>
</dbReference>
<evidence type="ECO:0000256" key="8">
    <source>
        <dbReference type="ARBA" id="ARBA00023052"/>
    </source>
</evidence>
<dbReference type="Gene3D" id="3.40.50.970">
    <property type="match status" value="2"/>
</dbReference>
<feature type="binding site" evidence="10">
    <location>
        <begin position="153"/>
        <end position="154"/>
    </location>
    <ligand>
        <name>thiamine diphosphate</name>
        <dbReference type="ChEBI" id="CHEBI:58937"/>
    </ligand>
</feature>
<dbReference type="Gene3D" id="3.40.50.920">
    <property type="match status" value="1"/>
</dbReference>
<dbReference type="InterPro" id="IPR005475">
    <property type="entry name" value="Transketolase-like_Pyr-bd"/>
</dbReference>
<dbReference type="Pfam" id="PF02779">
    <property type="entry name" value="Transket_pyr"/>
    <property type="match status" value="1"/>
</dbReference>
<dbReference type="PANTHER" id="PTHR43322:SF5">
    <property type="entry name" value="1-DEOXY-D-XYLULOSE-5-PHOSPHATE SYNTHASE, CHLOROPLASTIC"/>
    <property type="match status" value="1"/>
</dbReference>
<evidence type="ECO:0000256" key="4">
    <source>
        <dbReference type="ARBA" id="ARBA00022679"/>
    </source>
</evidence>
<feature type="domain" description="Transketolase-like pyrimidine-binding" evidence="11">
    <location>
        <begin position="311"/>
        <end position="475"/>
    </location>
</feature>
<evidence type="ECO:0000259" key="11">
    <source>
        <dbReference type="SMART" id="SM00861"/>
    </source>
</evidence>
<evidence type="ECO:0000256" key="7">
    <source>
        <dbReference type="ARBA" id="ARBA00022977"/>
    </source>
</evidence>
<protein>
    <recommendedName>
        <fullName evidence="10">1-deoxy-D-xylulose-5-phosphate synthase</fullName>
        <ecNumber evidence="10">2.2.1.7</ecNumber>
    </recommendedName>
    <alternativeName>
        <fullName evidence="10">1-deoxyxylulose-5-phosphate synthase</fullName>
        <shortName evidence="10">DXP synthase</shortName>
        <shortName evidence="10">DXPS</shortName>
    </alternativeName>
</protein>
<keyword evidence="5 10" id="KW-0479">Metal-binding</keyword>
<comment type="similarity">
    <text evidence="2 10">Belongs to the transketolase family. DXPS subfamily.</text>
</comment>
<evidence type="ECO:0000256" key="5">
    <source>
        <dbReference type="ARBA" id="ARBA00022723"/>
    </source>
</evidence>
<evidence type="ECO:0000256" key="2">
    <source>
        <dbReference type="ARBA" id="ARBA00011081"/>
    </source>
</evidence>
<sequence length="625" mass="66654">MEVTSVLLEEIKGPKDVRKLDGDQLAELAEEIRTFIVDSVNASPSGGHLGSNLGAVELTLALHRSFHSPHDLILWDTGHQAYVHKLLTGRHAEFTTLREAGGMSGYPSRAESEHDFIENSHASTVLSYAHGMATALDLGDGPKRHVVAVIGDGALTGGMAFEGLNNIGNSGRRVITILNDNGRSYAPTASRLGDSLVKLRAHPMYRRNTARIERLVRDLPGGEVLERGWDSATHALREMFEPPAFFEDLGVSYLGPLDGHDIDALETALTTAKEMDRPVVVHVLTQKGRGYAPAENDPVKHLHDMGSVKEGSYTDAFSKAIVAEAAARPEVVALTAAMPDSIGLLPMMERFPDRVFDVGIAEQHAVTSAAGMAMMGLRPVFAVYSTFLTRAFDQVNLDVGLHHLPVLFCLDRAGVTGNDGASHHGLLDMVLLTKVPDMVVFAPSSYQELPQMMGDALDLCDGPAAIRWTKTSAPHVGPDEVGSGLSARCTRADEAADVCLIGVGKMLAAAQDAADRLADEGIACTVWDPRVVKPLDAELLTDAARHHLVVTIEDGLREGGVGSAIADSLRDLAPVGGPDVRVLGVPVAYLPHGNVDVILADLGLDADGVVAEVTAWRRTTSNQTG</sequence>
<dbReference type="SMART" id="SM00861">
    <property type="entry name" value="Transket_pyr"/>
    <property type="match status" value="1"/>
</dbReference>
<dbReference type="HAMAP" id="MF_00315">
    <property type="entry name" value="DXP_synth"/>
    <property type="match status" value="1"/>
</dbReference>
<feature type="binding site" evidence="10">
    <location>
        <position position="291"/>
    </location>
    <ligand>
        <name>thiamine diphosphate</name>
        <dbReference type="ChEBI" id="CHEBI:58937"/>
    </ligand>
</feature>
<dbReference type="Pfam" id="PF02780">
    <property type="entry name" value="Transketolase_C"/>
    <property type="match status" value="1"/>
</dbReference>
<dbReference type="GO" id="GO:0008661">
    <property type="term" value="F:1-deoxy-D-xylulose-5-phosphate synthase activity"/>
    <property type="evidence" value="ECO:0007669"/>
    <property type="project" value="UniProtKB-UniRule"/>
</dbReference>
<feature type="binding site" evidence="10">
    <location>
        <begin position="120"/>
        <end position="122"/>
    </location>
    <ligand>
        <name>thiamine diphosphate</name>
        <dbReference type="ChEBI" id="CHEBI:58937"/>
    </ligand>
</feature>
<dbReference type="GO" id="GO:0019288">
    <property type="term" value="P:isopentenyl diphosphate biosynthetic process, methylerythritol 4-phosphate pathway"/>
    <property type="evidence" value="ECO:0007669"/>
    <property type="project" value="TreeGrafter"/>
</dbReference>
<dbReference type="HOGENOM" id="CLU_009227_1_4_11"/>
<organism evidence="12 13">
    <name type="scientific">Candidatus Neomicrothrix parvicella RN1</name>
    <dbReference type="NCBI Taxonomy" id="1229780"/>
    <lineage>
        <taxon>Bacteria</taxon>
        <taxon>Bacillati</taxon>
        <taxon>Actinomycetota</taxon>
        <taxon>Acidimicrobiia</taxon>
        <taxon>Acidimicrobiales</taxon>
        <taxon>Microthrixaceae</taxon>
        <taxon>Candidatus Neomicrothrix</taxon>
    </lineage>
</organism>
<keyword evidence="7 10" id="KW-0784">Thiamine biosynthesis</keyword>
<dbReference type="EC" id="2.2.1.7" evidence="10"/>
<keyword evidence="9 10" id="KW-0414">Isoprene biosynthesis</keyword>
<dbReference type="InterPro" id="IPR009014">
    <property type="entry name" value="Transketo_C/PFOR_II"/>
</dbReference>
<dbReference type="SUPFAM" id="SSF52922">
    <property type="entry name" value="TK C-terminal domain-like"/>
    <property type="match status" value="1"/>
</dbReference>
<evidence type="ECO:0000256" key="9">
    <source>
        <dbReference type="ARBA" id="ARBA00023229"/>
    </source>
</evidence>